<evidence type="ECO:0000313" key="2">
    <source>
        <dbReference type="Proteomes" id="UP001329430"/>
    </source>
</evidence>
<comment type="caution">
    <text evidence="1">The sequence shown here is derived from an EMBL/GenBank/DDBJ whole genome shotgun (WGS) entry which is preliminary data.</text>
</comment>
<sequence>MIAQAGERFFIALYGGNKTELSIDSLRNKNFGKLARNTKLNLAILPPTQDAVRYHSFRVYYQVQSWLGFHHDPEEWGWKRAADRLSPIRMKKAPAPQNLLQIISCKCKTNCGAACGCRTSGLKCSIICSNCSGQTCDNAIPTVDDSDEEDVENESFIDSFAVSDLNMEEENSQIENRPSCSKQRKLF</sequence>
<reference evidence="1 2" key="1">
    <citation type="journal article" date="2024" name="Insects">
        <title>An Improved Chromosome-Level Genome Assembly of the Firefly Pyrocoelia pectoralis.</title>
        <authorList>
            <person name="Fu X."/>
            <person name="Meyer-Rochow V.B."/>
            <person name="Ballantyne L."/>
            <person name="Zhu X."/>
        </authorList>
    </citation>
    <scope>NUCLEOTIDE SEQUENCE [LARGE SCALE GENOMIC DNA]</scope>
    <source>
        <strain evidence="1">XCY_ONT2</strain>
    </source>
</reference>
<protein>
    <recommendedName>
        <fullName evidence="3">Tesmin/TSO1-like CXC domain-containing protein</fullName>
    </recommendedName>
</protein>
<organism evidence="1 2">
    <name type="scientific">Pyrocoelia pectoralis</name>
    <dbReference type="NCBI Taxonomy" id="417401"/>
    <lineage>
        <taxon>Eukaryota</taxon>
        <taxon>Metazoa</taxon>
        <taxon>Ecdysozoa</taxon>
        <taxon>Arthropoda</taxon>
        <taxon>Hexapoda</taxon>
        <taxon>Insecta</taxon>
        <taxon>Pterygota</taxon>
        <taxon>Neoptera</taxon>
        <taxon>Endopterygota</taxon>
        <taxon>Coleoptera</taxon>
        <taxon>Polyphaga</taxon>
        <taxon>Elateriformia</taxon>
        <taxon>Elateroidea</taxon>
        <taxon>Lampyridae</taxon>
        <taxon>Lampyrinae</taxon>
        <taxon>Pyrocoelia</taxon>
    </lineage>
</organism>
<proteinExistence type="predicted"/>
<evidence type="ECO:0000313" key="1">
    <source>
        <dbReference type="EMBL" id="KAK5649618.1"/>
    </source>
</evidence>
<gene>
    <name evidence="1" type="ORF">RI129_000647</name>
</gene>
<dbReference type="EMBL" id="JAVRBK010000001">
    <property type="protein sequence ID" value="KAK5649618.1"/>
    <property type="molecule type" value="Genomic_DNA"/>
</dbReference>
<dbReference type="AlphaFoldDB" id="A0AAN7VUQ7"/>
<evidence type="ECO:0008006" key="3">
    <source>
        <dbReference type="Google" id="ProtNLM"/>
    </source>
</evidence>
<dbReference type="Proteomes" id="UP001329430">
    <property type="component" value="Chromosome 1"/>
</dbReference>
<name>A0AAN7VUQ7_9COLE</name>
<accession>A0AAN7VUQ7</accession>
<keyword evidence="2" id="KW-1185">Reference proteome</keyword>